<keyword evidence="3" id="KW-1185">Reference proteome</keyword>
<feature type="region of interest" description="Disordered" evidence="1">
    <location>
        <begin position="1"/>
        <end position="27"/>
    </location>
</feature>
<evidence type="ECO:0000313" key="2">
    <source>
        <dbReference type="EMBL" id="OAE18716.1"/>
    </source>
</evidence>
<accession>A0A176VFZ8</accession>
<dbReference type="EMBL" id="LVLJ01004022">
    <property type="protein sequence ID" value="OAE18716.1"/>
    <property type="molecule type" value="Genomic_DNA"/>
</dbReference>
<dbReference type="Proteomes" id="UP000077202">
    <property type="component" value="Unassembled WGS sequence"/>
</dbReference>
<feature type="compositionally biased region" description="Polar residues" evidence="1">
    <location>
        <begin position="14"/>
        <end position="25"/>
    </location>
</feature>
<name>A0A176VFZ8_MARPO</name>
<evidence type="ECO:0000256" key="1">
    <source>
        <dbReference type="SAM" id="MobiDB-lite"/>
    </source>
</evidence>
<proteinExistence type="predicted"/>
<gene>
    <name evidence="2" type="ORF">AXG93_4846s1060</name>
</gene>
<evidence type="ECO:0000313" key="3">
    <source>
        <dbReference type="Proteomes" id="UP000077202"/>
    </source>
</evidence>
<organism evidence="2 3">
    <name type="scientific">Marchantia polymorpha subsp. ruderalis</name>
    <dbReference type="NCBI Taxonomy" id="1480154"/>
    <lineage>
        <taxon>Eukaryota</taxon>
        <taxon>Viridiplantae</taxon>
        <taxon>Streptophyta</taxon>
        <taxon>Embryophyta</taxon>
        <taxon>Marchantiophyta</taxon>
        <taxon>Marchantiopsida</taxon>
        <taxon>Marchantiidae</taxon>
        <taxon>Marchantiales</taxon>
        <taxon>Marchantiaceae</taxon>
        <taxon>Marchantia</taxon>
    </lineage>
</organism>
<sequence>MKERVQLSEDEGSTEFSEAASQGRITSAEWAEIEAKVAGTEEEGPWTKSLRPLEWGYLAVLADDPAKDAEEQRGDIEVKTLSQVHRPLGQPVVYTPSGKVCLEIPAEQQLAPSTQMSSGKVDLDNGKDPLAEESKSVVLSAADMLDEQVISLLTYLNKKMKKYAEPSIAGSYVELVRSRTRVASTKVAERVNSLATEKNLRASLEKESESLWIDISNAQKWEIQTLKWMKLRELERRVTTLIASSVGGHRHLDRKLDSFISGLE</sequence>
<dbReference type="AlphaFoldDB" id="A0A176VFZ8"/>
<reference evidence="2" key="1">
    <citation type="submission" date="2016-03" db="EMBL/GenBank/DDBJ databases">
        <title>Mechanisms controlling the formation of the plant cell surface in tip-growing cells are functionally conserved among land plants.</title>
        <authorList>
            <person name="Honkanen S."/>
            <person name="Jones V.A."/>
            <person name="Morieri G."/>
            <person name="Champion C."/>
            <person name="Hetherington A.J."/>
            <person name="Kelly S."/>
            <person name="Saint-Marcoux D."/>
            <person name="Proust H."/>
            <person name="Prescott H."/>
            <person name="Dolan L."/>
        </authorList>
    </citation>
    <scope>NUCLEOTIDE SEQUENCE [LARGE SCALE GENOMIC DNA]</scope>
    <source>
        <tissue evidence="2">Whole gametophyte</tissue>
    </source>
</reference>
<protein>
    <submittedName>
        <fullName evidence="2">Uncharacterized protein</fullName>
    </submittedName>
</protein>
<comment type="caution">
    <text evidence="2">The sequence shown here is derived from an EMBL/GenBank/DDBJ whole genome shotgun (WGS) entry which is preliminary data.</text>
</comment>